<organism evidence="1 2">
    <name type="scientific">Camellia sinensis</name>
    <name type="common">Tea plant</name>
    <name type="synonym">Thea sinensis</name>
    <dbReference type="NCBI Taxonomy" id="4442"/>
    <lineage>
        <taxon>Eukaryota</taxon>
        <taxon>Viridiplantae</taxon>
        <taxon>Streptophyta</taxon>
        <taxon>Embryophyta</taxon>
        <taxon>Tracheophyta</taxon>
        <taxon>Spermatophyta</taxon>
        <taxon>Magnoliopsida</taxon>
        <taxon>eudicotyledons</taxon>
        <taxon>Gunneridae</taxon>
        <taxon>Pentapetalae</taxon>
        <taxon>asterids</taxon>
        <taxon>Ericales</taxon>
        <taxon>Theaceae</taxon>
        <taxon>Camellia</taxon>
    </lineage>
</organism>
<keyword evidence="2" id="KW-1185">Reference proteome</keyword>
<reference evidence="2" key="1">
    <citation type="journal article" date="2020" name="Nat. Commun.">
        <title>Genome assembly of wild tea tree DASZ reveals pedigree and selection history of tea varieties.</title>
        <authorList>
            <person name="Zhang W."/>
            <person name="Zhang Y."/>
            <person name="Qiu H."/>
            <person name="Guo Y."/>
            <person name="Wan H."/>
            <person name="Zhang X."/>
            <person name="Scossa F."/>
            <person name="Alseekh S."/>
            <person name="Zhang Q."/>
            <person name="Wang P."/>
            <person name="Xu L."/>
            <person name="Schmidt M.H."/>
            <person name="Jia X."/>
            <person name="Li D."/>
            <person name="Zhu A."/>
            <person name="Guo F."/>
            <person name="Chen W."/>
            <person name="Ni D."/>
            <person name="Usadel B."/>
            <person name="Fernie A.R."/>
            <person name="Wen W."/>
        </authorList>
    </citation>
    <scope>NUCLEOTIDE SEQUENCE [LARGE SCALE GENOMIC DNA]</scope>
    <source>
        <strain evidence="2">cv. G240</strain>
    </source>
</reference>
<proteinExistence type="predicted"/>
<protein>
    <submittedName>
        <fullName evidence="1">Uncharacterized protein</fullName>
    </submittedName>
</protein>
<accession>A0A7J7G4N9</accession>
<comment type="caution">
    <text evidence="1">The sequence shown here is derived from an EMBL/GenBank/DDBJ whole genome shotgun (WGS) entry which is preliminary data.</text>
</comment>
<dbReference type="Proteomes" id="UP000593564">
    <property type="component" value="Unassembled WGS sequence"/>
</dbReference>
<evidence type="ECO:0000313" key="2">
    <source>
        <dbReference type="Proteomes" id="UP000593564"/>
    </source>
</evidence>
<name>A0A7J7G4N9_CAMSI</name>
<dbReference type="EMBL" id="JACBKZ010000014">
    <property type="protein sequence ID" value="KAF5934226.1"/>
    <property type="molecule type" value="Genomic_DNA"/>
</dbReference>
<sequence length="141" mass="16339">MINDAINMLKSNLQLPQNFPEKGLPARAPHWPLERTVKRPELLGGCFLRSSGLPSARAYRAKIWISASKQTQMHHMQNPTLILDSLLPPLLSLFFLSSTNSLSLPLSQIFSFFVLSQWVNILNYRHIYHKRNRIIFFNYFA</sequence>
<dbReference type="AlphaFoldDB" id="A0A7J7G4N9"/>
<reference evidence="1 2" key="2">
    <citation type="submission" date="2020-07" db="EMBL/GenBank/DDBJ databases">
        <title>Genome assembly of wild tea tree DASZ reveals pedigree and selection history of tea varieties.</title>
        <authorList>
            <person name="Zhang W."/>
        </authorList>
    </citation>
    <scope>NUCLEOTIDE SEQUENCE [LARGE SCALE GENOMIC DNA]</scope>
    <source>
        <strain evidence="2">cv. G240</strain>
        <tissue evidence="1">Leaf</tissue>
    </source>
</reference>
<evidence type="ECO:0000313" key="1">
    <source>
        <dbReference type="EMBL" id="KAF5934226.1"/>
    </source>
</evidence>
<gene>
    <name evidence="1" type="ORF">HYC85_030397</name>
</gene>